<keyword evidence="2" id="KW-0964">Secreted</keyword>
<dbReference type="InterPro" id="IPR013858">
    <property type="entry name" value="Peptidase_M10B_C"/>
</dbReference>
<dbReference type="Pfam" id="PF08548">
    <property type="entry name" value="Peptidase_M10_C"/>
    <property type="match status" value="1"/>
</dbReference>
<dbReference type="InterPro" id="IPR011049">
    <property type="entry name" value="Serralysin-like_metalloprot_C"/>
</dbReference>
<dbReference type="RefSeq" id="WP_214430636.1">
    <property type="nucleotide sequence ID" value="NZ_CAWPUQ010000219.1"/>
</dbReference>
<proteinExistence type="predicted"/>
<dbReference type="InterPro" id="IPR019960">
    <property type="entry name" value="T1SS_VCA0849"/>
</dbReference>
<gene>
    <name evidence="5" type="ORF">I8752_01900</name>
</gene>
<name>A0A8J7HX62_9NOST</name>
<evidence type="ECO:0000313" key="5">
    <source>
        <dbReference type="EMBL" id="MBH8571800.1"/>
    </source>
</evidence>
<dbReference type="NCBIfam" id="TIGR03661">
    <property type="entry name" value="T1SS_VCA0849"/>
    <property type="match status" value="1"/>
</dbReference>
<dbReference type="SUPFAM" id="SSF51120">
    <property type="entry name" value="beta-Roll"/>
    <property type="match status" value="1"/>
</dbReference>
<dbReference type="GO" id="GO:0005509">
    <property type="term" value="F:calcium ion binding"/>
    <property type="evidence" value="ECO:0007669"/>
    <property type="project" value="InterPro"/>
</dbReference>
<evidence type="ECO:0000256" key="2">
    <source>
        <dbReference type="ARBA" id="ARBA00022525"/>
    </source>
</evidence>
<dbReference type="Proteomes" id="UP000662314">
    <property type="component" value="Unassembled WGS sequence"/>
</dbReference>
<dbReference type="PRINTS" id="PR00313">
    <property type="entry name" value="CABNDNGRPT"/>
</dbReference>
<evidence type="ECO:0000259" key="4">
    <source>
        <dbReference type="Pfam" id="PF08548"/>
    </source>
</evidence>
<accession>A0A8J7HX62</accession>
<protein>
    <submittedName>
        <fullName evidence="5">Type I secretion C-terminal target domain-containing protein</fullName>
    </submittedName>
</protein>
<evidence type="ECO:0000313" key="6">
    <source>
        <dbReference type="Proteomes" id="UP000662314"/>
    </source>
</evidence>
<evidence type="ECO:0000256" key="3">
    <source>
        <dbReference type="ARBA" id="ARBA00022737"/>
    </source>
</evidence>
<sequence length="456" mass="49819">MANTKSSKLLNSPAILESDETVLAKPYQVIPGYDSPYPLGLTNINGTLYFFTSFELTDNPDYIGIRLWKSDGTKAGTIPVKDVYSISAVRNEGVEPDAVTSINGIFYFLKFTTLWRSDSTPEGTGAEVIFPSAVGMYYARFLANINGTLYFSAPNPDSGLYNYDLWKSDGTQEGTFRLKELYPDDSFVTIDSLVNINDTVYFTVSRTSDDGEGNSFRQTSLWKSDGTTTGSILLKEFGSDIYSYDLITVNNILYFTSDGLWKSDGTEAGTVKVKDINAVSLRNFNNTLYFLGNDGIHGYELWAIKTDNVINGSGSRDPLTGTAGDDRIIGGTGSKTITGGAGNDDFVYTSIKEVGQRITDFTVGEDKIVLTQLLDSLVSGGYNGSDAIADGYVRLVKGSTANTTILQIDRDGAIGNAVFRNFIELDNVTPQAMNNLSNFSILEIPLFPKRSHLKNL</sequence>
<feature type="domain" description="Peptidase M10 serralysin C-terminal" evidence="4">
    <location>
        <begin position="324"/>
        <end position="412"/>
    </location>
</feature>
<keyword evidence="6" id="KW-1185">Reference proteome</keyword>
<comment type="subcellular location">
    <subcellularLocation>
        <location evidence="1">Secreted</location>
    </subcellularLocation>
</comment>
<keyword evidence="3" id="KW-0677">Repeat</keyword>
<dbReference type="Gene3D" id="2.150.10.10">
    <property type="entry name" value="Serralysin-like metalloprotease, C-terminal"/>
    <property type="match status" value="1"/>
</dbReference>
<reference evidence="5 6" key="1">
    <citation type="journal article" date="2021" name="Int. J. Syst. Evol. Microbiol.">
        <title>Amazonocrinis nigriterrae gen. nov., sp. nov., Atlanticothrix silvestris gen. nov., sp. nov. and Dendronalium phyllosphericum gen. nov., sp. nov., nostocacean cyanobacteria from Brazilian environments.</title>
        <authorList>
            <person name="Alvarenga D.O."/>
            <person name="Andreote A.P.D."/>
            <person name="Branco L.H.Z."/>
            <person name="Delbaje E."/>
            <person name="Cruz R.B."/>
            <person name="Varani A.M."/>
            <person name="Fiore M.F."/>
        </authorList>
    </citation>
    <scope>NUCLEOTIDE SEQUENCE [LARGE SCALE GENOMIC DNA]</scope>
    <source>
        <strain evidence="5 6">CENA369</strain>
    </source>
</reference>
<dbReference type="GO" id="GO:0005615">
    <property type="term" value="C:extracellular space"/>
    <property type="evidence" value="ECO:0007669"/>
    <property type="project" value="InterPro"/>
</dbReference>
<evidence type="ECO:0000256" key="1">
    <source>
        <dbReference type="ARBA" id="ARBA00004613"/>
    </source>
</evidence>
<dbReference type="AlphaFoldDB" id="A0A8J7HX62"/>
<dbReference type="EMBL" id="JAECZA010000004">
    <property type="protein sequence ID" value="MBH8571800.1"/>
    <property type="molecule type" value="Genomic_DNA"/>
</dbReference>
<comment type="caution">
    <text evidence="5">The sequence shown here is derived from an EMBL/GenBank/DDBJ whole genome shotgun (WGS) entry which is preliminary data.</text>
</comment>
<organism evidence="5 6">
    <name type="scientific">Dendronalium phyllosphericum CENA369</name>
    <dbReference type="NCBI Taxonomy" id="1725256"/>
    <lineage>
        <taxon>Bacteria</taxon>
        <taxon>Bacillati</taxon>
        <taxon>Cyanobacteriota</taxon>
        <taxon>Cyanophyceae</taxon>
        <taxon>Nostocales</taxon>
        <taxon>Nostocaceae</taxon>
        <taxon>Dendronalium</taxon>
        <taxon>Dendronalium phyllosphericum</taxon>
    </lineage>
</organism>